<keyword evidence="2" id="KW-1185">Reference proteome</keyword>
<reference evidence="1 2" key="1">
    <citation type="journal article" date="2021" name="Front. Genet.">
        <title>Chromosome-Level Genome Assembly Reveals Significant Gene Expansion in the Toll and IMD Signaling Pathways of Dendrolimus kikuchii.</title>
        <authorList>
            <person name="Zhou J."/>
            <person name="Wu P."/>
            <person name="Xiong Z."/>
            <person name="Liu N."/>
            <person name="Zhao N."/>
            <person name="Ji M."/>
            <person name="Qiu Y."/>
            <person name="Yang B."/>
        </authorList>
    </citation>
    <scope>NUCLEOTIDE SEQUENCE [LARGE SCALE GENOMIC DNA]</scope>
    <source>
        <strain evidence="1">Ann1</strain>
    </source>
</reference>
<protein>
    <submittedName>
        <fullName evidence="1">Uncharacterized protein</fullName>
    </submittedName>
</protein>
<sequence length="538" mass="59468">MARARDAVAQAGRVTDLELDHEESTVELIRVAEEARIARRAPELLSCSGSVAITDEAGARTAQAIETDVRNALGVIRHVAKVPRGLKGTFMKSLNDSVSIISDAFEVLRGRTESDEIRRLEAANRRLEAEMKDMKKEMASLRAEFFRPRLVPASKLPMPKPPPPPPPPQSSSSFVVGGRFKDQDELLRHLTLSLGAMMDAKLAALDDRLLPERRVRPPLAADTRRAGTQQTPVSGTGQANRPPEDFPPLPAKRKRGGGVASSSATSTPRPKGTPRFYNEEEARKYTQNSRIIEIQGQMTERCIELLLLPEDTPCLLLDIGCGSGLSGTVLEENGHMWLGMDISAAMLDVALERETEGDLILADMGEGVPFRAGCFDGAVSVSAIQWLFNADKKYHHPVKRLYKFFSSLYASLSRSARAVFQFYPENESQMELLTTQAMKAGFYGGVVIDYPNSAKAKKFFLVLMTGGAAPLPQALGTEEIDNSLQVKYAKREATRGVRGKPMKNTKAWLLEKKERRRKQGKETRPDTKYTGRKRSGRF</sequence>
<comment type="caution">
    <text evidence="1">The sequence shown here is derived from an EMBL/GenBank/DDBJ whole genome shotgun (WGS) entry which is preliminary data.</text>
</comment>
<dbReference type="Proteomes" id="UP000824533">
    <property type="component" value="Linkage Group LG20"/>
</dbReference>
<organism evidence="1 2">
    <name type="scientific">Dendrolimus kikuchii</name>
    <dbReference type="NCBI Taxonomy" id="765133"/>
    <lineage>
        <taxon>Eukaryota</taxon>
        <taxon>Metazoa</taxon>
        <taxon>Ecdysozoa</taxon>
        <taxon>Arthropoda</taxon>
        <taxon>Hexapoda</taxon>
        <taxon>Insecta</taxon>
        <taxon>Pterygota</taxon>
        <taxon>Neoptera</taxon>
        <taxon>Endopterygota</taxon>
        <taxon>Lepidoptera</taxon>
        <taxon>Glossata</taxon>
        <taxon>Ditrysia</taxon>
        <taxon>Bombycoidea</taxon>
        <taxon>Lasiocampidae</taxon>
        <taxon>Dendrolimus</taxon>
    </lineage>
</organism>
<evidence type="ECO:0000313" key="1">
    <source>
        <dbReference type="EMBL" id="KAJ0173060.1"/>
    </source>
</evidence>
<evidence type="ECO:0000313" key="2">
    <source>
        <dbReference type="Proteomes" id="UP000824533"/>
    </source>
</evidence>
<accession>A0ACC1CN72</accession>
<gene>
    <name evidence="1" type="ORF">K1T71_011236</name>
</gene>
<dbReference type="EMBL" id="CM034406">
    <property type="protein sequence ID" value="KAJ0173060.1"/>
    <property type="molecule type" value="Genomic_DNA"/>
</dbReference>
<name>A0ACC1CN72_9NEOP</name>
<proteinExistence type="predicted"/>